<dbReference type="PANTHER" id="PTHR43268">
    <property type="entry name" value="THIOSULFATE SULFURTRANSFERASE/RHODANESE-LIKE DOMAIN-CONTAINING PROTEIN 2"/>
    <property type="match status" value="1"/>
</dbReference>
<sequence length="282" mass="30492">MSTPKIVLFYVFTPLPDPEAIRLWQLALASSNGLTGRIVVSPHGINATVGGDVRAVKRYVRGTREYAPFAGADVKWSDGRGDDFPKLSVKVRPEIVTFGVPDRVRVTADGVVGGGTPLSPDEVHALVAERGDDVVFFDGRNAFEAAVGRFDGAVVPDVETTRDFVTQLDAGVYDHLRSTPVVTYCTGGVRCEVLSALMRERGFEEVYQLDGGIVRYGERFGDDGLWQGSLFVFDERRTVAFSPDPAVIGTCSGCGHPTSRYVDLDDGDGRSLTLRCPECAPA</sequence>
<dbReference type="InterPro" id="IPR020936">
    <property type="entry name" value="TrhO"/>
</dbReference>
<dbReference type="InterPro" id="IPR022111">
    <property type="entry name" value="Rhodanese_C"/>
</dbReference>
<comment type="catalytic activity">
    <reaction evidence="1">
        <text>uridine(34) in tRNA + AH2 + O2 = 5-hydroxyuridine(34) in tRNA + A + H2O</text>
        <dbReference type="Rhea" id="RHEA:64224"/>
        <dbReference type="Rhea" id="RHEA-COMP:11727"/>
        <dbReference type="Rhea" id="RHEA-COMP:13381"/>
        <dbReference type="ChEBI" id="CHEBI:13193"/>
        <dbReference type="ChEBI" id="CHEBI:15377"/>
        <dbReference type="ChEBI" id="CHEBI:15379"/>
        <dbReference type="ChEBI" id="CHEBI:17499"/>
        <dbReference type="ChEBI" id="CHEBI:65315"/>
        <dbReference type="ChEBI" id="CHEBI:136877"/>
    </reaction>
</comment>
<dbReference type="PANTHER" id="PTHR43268:SF6">
    <property type="entry name" value="THIOSULFATE SULFURTRANSFERASE_RHODANESE-LIKE DOMAIN-CONTAINING PROTEIN 2"/>
    <property type="match status" value="1"/>
</dbReference>
<keyword evidence="1" id="KW-0560">Oxidoreductase</keyword>
<dbReference type="RefSeq" id="WP_068363872.1">
    <property type="nucleotide sequence ID" value="NZ_FOJN01000010.1"/>
</dbReference>
<organism evidence="3 4">
    <name type="scientific">Rhodococcoides kroppenstedtii</name>
    <dbReference type="NCBI Taxonomy" id="293050"/>
    <lineage>
        <taxon>Bacteria</taxon>
        <taxon>Bacillati</taxon>
        <taxon>Actinomycetota</taxon>
        <taxon>Actinomycetes</taxon>
        <taxon>Mycobacteriales</taxon>
        <taxon>Nocardiaceae</taxon>
        <taxon>Rhodococcoides</taxon>
    </lineage>
</organism>
<dbReference type="GO" id="GO:0006400">
    <property type="term" value="P:tRNA modification"/>
    <property type="evidence" value="ECO:0007669"/>
    <property type="project" value="UniProtKB-UniRule"/>
</dbReference>
<feature type="domain" description="Rhodanese" evidence="2">
    <location>
        <begin position="130"/>
        <end position="225"/>
    </location>
</feature>
<dbReference type="InterPro" id="IPR036873">
    <property type="entry name" value="Rhodanese-like_dom_sf"/>
</dbReference>
<dbReference type="OrthoDB" id="9778326at2"/>
<accession>A0A1I0TV94</accession>
<reference evidence="3 4" key="1">
    <citation type="submission" date="2016-10" db="EMBL/GenBank/DDBJ databases">
        <authorList>
            <person name="de Groot N.N."/>
        </authorList>
    </citation>
    <scope>NUCLEOTIDE SEQUENCE [LARGE SCALE GENOMIC DNA]</scope>
    <source>
        <strain evidence="3 4">DSM 44908</strain>
    </source>
</reference>
<name>A0A1I0TV94_9NOCA</name>
<proteinExistence type="inferred from homology"/>
<keyword evidence="1" id="KW-0819">tRNA processing</keyword>
<dbReference type="InterPro" id="IPR001763">
    <property type="entry name" value="Rhodanese-like_dom"/>
</dbReference>
<evidence type="ECO:0000259" key="2">
    <source>
        <dbReference type="PROSITE" id="PS50206"/>
    </source>
</evidence>
<dbReference type="Proteomes" id="UP000182054">
    <property type="component" value="Unassembled WGS sequence"/>
</dbReference>
<protein>
    <recommendedName>
        <fullName evidence="1">tRNA uridine(34) hydroxylase</fullName>
        <ecNumber evidence="1">1.14.-.-</ecNumber>
    </recommendedName>
    <alternativeName>
        <fullName evidence="1">tRNA hydroxylation protein O</fullName>
    </alternativeName>
</protein>
<dbReference type="EMBL" id="FOJN01000010">
    <property type="protein sequence ID" value="SFA55829.1"/>
    <property type="molecule type" value="Genomic_DNA"/>
</dbReference>
<dbReference type="Gene3D" id="3.30.70.100">
    <property type="match status" value="1"/>
</dbReference>
<dbReference type="GO" id="GO:0016705">
    <property type="term" value="F:oxidoreductase activity, acting on paired donors, with incorporation or reduction of molecular oxygen"/>
    <property type="evidence" value="ECO:0007669"/>
    <property type="project" value="UniProtKB-UniRule"/>
</dbReference>
<dbReference type="SUPFAM" id="SSF52821">
    <property type="entry name" value="Rhodanese/Cell cycle control phosphatase"/>
    <property type="match status" value="1"/>
</dbReference>
<dbReference type="Pfam" id="PF00581">
    <property type="entry name" value="Rhodanese"/>
    <property type="match status" value="1"/>
</dbReference>
<comment type="function">
    <text evidence="1">Catalyzes oxygen-dependent 5-hydroxyuridine (ho5U) modification at position 34 in tRNAs.</text>
</comment>
<dbReference type="NCBIfam" id="NF001134">
    <property type="entry name" value="PRK00142.1-2"/>
    <property type="match status" value="1"/>
</dbReference>
<dbReference type="EC" id="1.14.-.-" evidence="1"/>
<dbReference type="Gene3D" id="3.40.250.10">
    <property type="entry name" value="Rhodanese-like domain"/>
    <property type="match status" value="1"/>
</dbReference>
<dbReference type="GeneID" id="85486470"/>
<gene>
    <name evidence="1" type="primary">trhO</name>
    <name evidence="3" type="ORF">SAMN05444374_11028</name>
</gene>
<dbReference type="PROSITE" id="PS50206">
    <property type="entry name" value="RHODANESE_3"/>
    <property type="match status" value="1"/>
</dbReference>
<dbReference type="CDD" id="cd01518">
    <property type="entry name" value="RHOD_YceA"/>
    <property type="match status" value="1"/>
</dbReference>
<evidence type="ECO:0000313" key="4">
    <source>
        <dbReference type="Proteomes" id="UP000182054"/>
    </source>
</evidence>
<dbReference type="SMART" id="SM00450">
    <property type="entry name" value="RHOD"/>
    <property type="match status" value="1"/>
</dbReference>
<evidence type="ECO:0000256" key="1">
    <source>
        <dbReference type="HAMAP-Rule" id="MF_00469"/>
    </source>
</evidence>
<dbReference type="AlphaFoldDB" id="A0A1I0TV94"/>
<comment type="similarity">
    <text evidence="1">Belongs to the TrhO family.</text>
</comment>
<dbReference type="Pfam" id="PF17773">
    <property type="entry name" value="UPF0176_N"/>
    <property type="match status" value="1"/>
</dbReference>
<dbReference type="Pfam" id="PF12368">
    <property type="entry name" value="Rhodanese_C"/>
    <property type="match status" value="1"/>
</dbReference>
<evidence type="ECO:0000313" key="3">
    <source>
        <dbReference type="EMBL" id="SFA55829.1"/>
    </source>
</evidence>
<dbReference type="InterPro" id="IPR040503">
    <property type="entry name" value="TRHO_N"/>
</dbReference>
<dbReference type="HAMAP" id="MF_00469">
    <property type="entry name" value="TrhO"/>
    <property type="match status" value="1"/>
</dbReference>